<feature type="binding site" evidence="7">
    <location>
        <position position="115"/>
    </location>
    <ligand>
        <name>tRNA</name>
        <dbReference type="ChEBI" id="CHEBI:17843"/>
    </ligand>
</feature>
<comment type="similarity">
    <text evidence="5 7 9">Belongs to the PTH family.</text>
</comment>
<dbReference type="InterPro" id="IPR036416">
    <property type="entry name" value="Pept_tRNA_hydro_sf"/>
</dbReference>
<comment type="function">
    <text evidence="7">Catalyzes the release of premature peptidyl moieties from peptidyl-tRNA molecules trapped in stalled 50S ribosomal subunits, and thus maintains levels of free tRNAs and 50S ribosomes.</text>
</comment>
<dbReference type="NCBIfam" id="TIGR00447">
    <property type="entry name" value="pth"/>
    <property type="match status" value="1"/>
</dbReference>
<comment type="subunit">
    <text evidence="7">Monomer.</text>
</comment>
<dbReference type="FunFam" id="3.40.50.1470:FF:000001">
    <property type="entry name" value="Peptidyl-tRNA hydrolase"/>
    <property type="match status" value="1"/>
</dbReference>
<evidence type="ECO:0000256" key="3">
    <source>
        <dbReference type="ARBA" id="ARBA00022801"/>
    </source>
</evidence>
<dbReference type="PANTHER" id="PTHR17224">
    <property type="entry name" value="PEPTIDYL-TRNA HYDROLASE"/>
    <property type="match status" value="1"/>
</dbReference>
<dbReference type="OrthoDB" id="9800507at2"/>
<comment type="catalytic activity">
    <reaction evidence="7 8">
        <text>an N-acyl-L-alpha-aminoacyl-tRNA + H2O = an N-acyl-L-amino acid + a tRNA + H(+)</text>
        <dbReference type="Rhea" id="RHEA:54448"/>
        <dbReference type="Rhea" id="RHEA-COMP:10123"/>
        <dbReference type="Rhea" id="RHEA-COMP:13883"/>
        <dbReference type="ChEBI" id="CHEBI:15377"/>
        <dbReference type="ChEBI" id="CHEBI:15378"/>
        <dbReference type="ChEBI" id="CHEBI:59874"/>
        <dbReference type="ChEBI" id="CHEBI:78442"/>
        <dbReference type="ChEBI" id="CHEBI:138191"/>
        <dbReference type="EC" id="3.1.1.29"/>
    </reaction>
</comment>
<dbReference type="AlphaFoldDB" id="A0A143WU10"/>
<dbReference type="InterPro" id="IPR018171">
    <property type="entry name" value="Pept_tRNA_hydro_CS"/>
</dbReference>
<dbReference type="RefSeq" id="WP_067567838.1">
    <property type="nucleotide sequence ID" value="NZ_LN999835.1"/>
</dbReference>
<sequence length="194" mass="21618">MTIKLIVGLANPDTEYAATRHNAGAWYIEVLAKYHRQSLNEEKKFYGYTAKLTLAGNNVRLLVPTTFMNLSGKAVASMANFYRIVPEEILVAHDELDLLPGSARLKFGGSHGGHNGLKNIINCLGNNHFYRLRIGIGHPGDKKKVADFVLSQPPIAEQHLIDSTINEAVHYTRNIFIYQDVINAMTQLHAYQAS</sequence>
<dbReference type="HAMAP" id="MF_00083">
    <property type="entry name" value="Pept_tRNA_hydro_bact"/>
    <property type="match status" value="1"/>
</dbReference>
<feature type="binding site" evidence="7">
    <location>
        <position position="16"/>
    </location>
    <ligand>
        <name>tRNA</name>
        <dbReference type="ChEBI" id="CHEBI:17843"/>
    </ligand>
</feature>
<reference evidence="11" key="1">
    <citation type="submission" date="2016-01" db="EMBL/GenBank/DDBJ databases">
        <authorList>
            <person name="Husnik F."/>
        </authorList>
    </citation>
    <scope>NUCLEOTIDE SEQUENCE [LARGE SCALE GENOMIC DNA]</scope>
</reference>
<dbReference type="EC" id="3.1.1.29" evidence="1 7"/>
<dbReference type="SUPFAM" id="SSF53178">
    <property type="entry name" value="Peptidyl-tRNA hydrolase-like"/>
    <property type="match status" value="1"/>
</dbReference>
<dbReference type="CDD" id="cd00462">
    <property type="entry name" value="PTH"/>
    <property type="match status" value="1"/>
</dbReference>
<evidence type="ECO:0000256" key="2">
    <source>
        <dbReference type="ARBA" id="ARBA00022555"/>
    </source>
</evidence>
<evidence type="ECO:0000256" key="8">
    <source>
        <dbReference type="RuleBase" id="RU000673"/>
    </source>
</evidence>
<protein>
    <recommendedName>
        <fullName evidence="6 7">Peptidyl-tRNA hydrolase</fullName>
        <shortName evidence="7">Pth</shortName>
        <ecNumber evidence="1 7">3.1.1.29</ecNumber>
    </recommendedName>
</protein>
<dbReference type="GO" id="GO:0006515">
    <property type="term" value="P:protein quality control for misfolded or incompletely synthesized proteins"/>
    <property type="evidence" value="ECO:0007669"/>
    <property type="project" value="UniProtKB-UniRule"/>
</dbReference>
<comment type="function">
    <text evidence="7">Hydrolyzes ribosome-free peptidyl-tRNAs (with 1 or more amino acids incorporated), which drop off the ribosome during protein synthesis, or as a result of ribosome stalling.</text>
</comment>
<dbReference type="GO" id="GO:0005737">
    <property type="term" value="C:cytoplasm"/>
    <property type="evidence" value="ECO:0007669"/>
    <property type="project" value="UniProtKB-SubCell"/>
</dbReference>
<evidence type="ECO:0000256" key="1">
    <source>
        <dbReference type="ARBA" id="ARBA00013260"/>
    </source>
</evidence>
<accession>A0A143WU10</accession>
<dbReference type="GO" id="GO:0072344">
    <property type="term" value="P:rescue of stalled ribosome"/>
    <property type="evidence" value="ECO:0007669"/>
    <property type="project" value="UniProtKB-UniRule"/>
</dbReference>
<dbReference type="InterPro" id="IPR001328">
    <property type="entry name" value="Pept_tRNA_hydro"/>
</dbReference>
<keyword evidence="2 7" id="KW-0820">tRNA-binding</keyword>
<feature type="active site" description="Proton acceptor" evidence="7">
    <location>
        <position position="21"/>
    </location>
</feature>
<dbReference type="EMBL" id="LN999835">
    <property type="protein sequence ID" value="CUX97243.1"/>
    <property type="molecule type" value="Genomic_DNA"/>
</dbReference>
<dbReference type="GO" id="GO:0000049">
    <property type="term" value="F:tRNA binding"/>
    <property type="evidence" value="ECO:0007669"/>
    <property type="project" value="UniProtKB-UniRule"/>
</dbReference>
<evidence type="ECO:0000256" key="4">
    <source>
        <dbReference type="ARBA" id="ARBA00022884"/>
    </source>
</evidence>
<feature type="binding site" evidence="7">
    <location>
        <position position="67"/>
    </location>
    <ligand>
        <name>tRNA</name>
        <dbReference type="ChEBI" id="CHEBI:17843"/>
    </ligand>
</feature>
<keyword evidence="11" id="KW-1185">Reference proteome</keyword>
<name>A0A143WU10_9ENTR</name>
<evidence type="ECO:0000313" key="11">
    <source>
        <dbReference type="Proteomes" id="UP000095477"/>
    </source>
</evidence>
<feature type="site" description="Discriminates between blocked and unblocked aminoacyl-tRNA" evidence="7">
    <location>
        <position position="11"/>
    </location>
</feature>
<dbReference type="PANTHER" id="PTHR17224:SF1">
    <property type="entry name" value="PEPTIDYL-TRNA HYDROLASE"/>
    <property type="match status" value="1"/>
</dbReference>
<dbReference type="PROSITE" id="PS01196">
    <property type="entry name" value="PEPT_TRNA_HYDROL_2"/>
    <property type="match status" value="1"/>
</dbReference>
<dbReference type="KEGG" id="hed:TPER_HE00317"/>
<dbReference type="Proteomes" id="UP000095477">
    <property type="component" value="Chromosome I"/>
</dbReference>
<proteinExistence type="inferred from homology"/>
<dbReference type="Pfam" id="PF01195">
    <property type="entry name" value="Pept_tRNA_hydro"/>
    <property type="match status" value="1"/>
</dbReference>
<feature type="binding site" evidence="7">
    <location>
        <position position="69"/>
    </location>
    <ligand>
        <name>tRNA</name>
        <dbReference type="ChEBI" id="CHEBI:17843"/>
    </ligand>
</feature>
<dbReference type="PROSITE" id="PS01195">
    <property type="entry name" value="PEPT_TRNA_HYDROL_1"/>
    <property type="match status" value="1"/>
</dbReference>
<evidence type="ECO:0000256" key="9">
    <source>
        <dbReference type="RuleBase" id="RU004320"/>
    </source>
</evidence>
<evidence type="ECO:0000256" key="5">
    <source>
        <dbReference type="ARBA" id="ARBA00038063"/>
    </source>
</evidence>
<evidence type="ECO:0000313" key="10">
    <source>
        <dbReference type="EMBL" id="CUX97243.1"/>
    </source>
</evidence>
<evidence type="ECO:0000256" key="6">
    <source>
        <dbReference type="ARBA" id="ARBA00050038"/>
    </source>
</evidence>
<evidence type="ECO:0000256" key="7">
    <source>
        <dbReference type="HAMAP-Rule" id="MF_00083"/>
    </source>
</evidence>
<keyword evidence="3 7" id="KW-0378">Hydrolase</keyword>
<dbReference type="GO" id="GO:0004045">
    <property type="term" value="F:peptidyl-tRNA hydrolase activity"/>
    <property type="evidence" value="ECO:0007669"/>
    <property type="project" value="UniProtKB-UniRule"/>
</dbReference>
<comment type="subcellular location">
    <subcellularLocation>
        <location evidence="7">Cytoplasm</location>
    </subcellularLocation>
</comment>
<feature type="site" description="Stabilizes the basic form of H active site to accept a proton" evidence="7">
    <location>
        <position position="94"/>
    </location>
</feature>
<keyword evidence="4 7" id="KW-0694">RNA-binding</keyword>
<organism evidence="10 11">
    <name type="scientific">Candidatus Hoaglandella endobia</name>
    <dbReference type="NCBI Taxonomy" id="1778263"/>
    <lineage>
        <taxon>Bacteria</taxon>
        <taxon>Pseudomonadati</taxon>
        <taxon>Pseudomonadota</taxon>
        <taxon>Gammaproteobacteria</taxon>
        <taxon>Enterobacterales</taxon>
        <taxon>Enterobacteriaceae</taxon>
        <taxon>Candidatus Hoaglandella</taxon>
    </lineage>
</organism>
<keyword evidence="7" id="KW-0963">Cytoplasm</keyword>
<dbReference type="Gene3D" id="3.40.50.1470">
    <property type="entry name" value="Peptidyl-tRNA hydrolase"/>
    <property type="match status" value="1"/>
</dbReference>
<dbReference type="PATRIC" id="fig|1778263.3.peg.322"/>
<gene>
    <name evidence="7 10" type="primary">pth</name>
    <name evidence="10" type="ORF">TPER_HE00317</name>
</gene>
<dbReference type="STRING" id="1778263.TPER_HE00317"/>